<dbReference type="Gene3D" id="2.60.120.260">
    <property type="entry name" value="Galactose-binding domain-like"/>
    <property type="match status" value="1"/>
</dbReference>
<dbReference type="EMBL" id="JACJVQ010000020">
    <property type="protein sequence ID" value="MBB6637195.1"/>
    <property type="molecule type" value="Genomic_DNA"/>
</dbReference>
<reference evidence="1 2" key="1">
    <citation type="submission" date="2020-08" db="EMBL/GenBank/DDBJ databases">
        <title>Cohnella phylogeny.</title>
        <authorList>
            <person name="Dunlap C."/>
        </authorList>
    </citation>
    <scope>NUCLEOTIDE SEQUENCE [LARGE SCALE GENOMIC DNA]</scope>
    <source>
        <strain evidence="1 2">DSM 25241</strain>
    </source>
</reference>
<dbReference type="Proteomes" id="UP000535838">
    <property type="component" value="Unassembled WGS sequence"/>
</dbReference>
<dbReference type="InterPro" id="IPR053161">
    <property type="entry name" value="Ulvan_degrading_GH"/>
</dbReference>
<comment type="caution">
    <text evidence="1">The sequence shown here is derived from an EMBL/GenBank/DDBJ whole genome shotgun (WGS) entry which is preliminary data.</text>
</comment>
<dbReference type="InterPro" id="IPR008979">
    <property type="entry name" value="Galactose-bd-like_sf"/>
</dbReference>
<dbReference type="PANTHER" id="PTHR36848">
    <property type="entry name" value="DNA-BINDING PROTEIN (PUTATIVE SECRETED PROTEIN)-RELATED"/>
    <property type="match status" value="1"/>
</dbReference>
<evidence type="ECO:0000313" key="1">
    <source>
        <dbReference type="EMBL" id="MBB6637195.1"/>
    </source>
</evidence>
<keyword evidence="2" id="KW-1185">Reference proteome</keyword>
<gene>
    <name evidence="1" type="ORF">H7B67_23970</name>
</gene>
<accession>A0A841T3J3</accession>
<dbReference type="PANTHER" id="PTHR36848:SF2">
    <property type="entry name" value="SECRETED PROTEIN"/>
    <property type="match status" value="1"/>
</dbReference>
<name>A0A841T3J3_9BACL</name>
<dbReference type="AlphaFoldDB" id="A0A841T3J3"/>
<evidence type="ECO:0008006" key="3">
    <source>
        <dbReference type="Google" id="ProtNLM"/>
    </source>
</evidence>
<sequence>MDKLIQEAVTGKHLHYQQPFFRVSEKDTEESLRRRIKQFNEHGYYSIVLEYNRTDGSISKTTKFDDDWWERLGYISEACKELGMTFWMQDAAPFPTGSANGSFEEEEHRSKSKKFIVEKHLDIHGPIHEACIPIDKLASSIRGNLKEILQNRSDIPDKLLYVTAVRKSVDAAGYDSESRIDLTSRVKDGVLRFDFGPGIWRVFAILETYGGGRKHFMNLLDEESVRVQIDSVHAPHYERLKEQLGVTWMGFFYDEPEIGNLGGYVFDNLPGRSHNAMSVPLPWNKDMPQLLEQRFGPDFPTLLPSLWCDFEGTSPFVRHAYMDTITRLIAKNYNGQVFQWCEERGIAYIGHVIEDENAHSRLGSGPGHFFRVEEGQHIAGIDVVGGQIWPGMDFEGMSWYGALEGDGEFYHYGLAKLGSSAGHLDPKKQGRSLCEFIGLYGTLAGTRIRKFVIDHLLVNGINNFIPAEDGIDLDPVFSRKLNAYTDRMCHVLRDGEHVAPVAVLYHAEAEWSGEFQYFHKPGKALATNQIDYDVVPTDVFARREEFGTRLQGGRLLIHKESYQALIIPYSQRIPKEVASFIQEAESAGFPVYFVDRHPEGFCETANEAMPAQVYSCKAVPLDSLAATLREDGIYEISVSNPQPYLRYLHYRRDDVDLILFHNEEPVKEIETVVTIPTTKPVRVYDVMENRIYAPKAAEAGGNTQIPLKLGQYEAILFMVGENIETITAPDMDDAKELSGRWEVSFESLDSSPAPEIWISDELDDIGSSDRYPDFYGKATYRTTFTSDSKLPKYLSLGKVSECAEVYVNDQYLGAAVAEPYRFSLGDSVQEGTNRLEIVVTNNRTRSKDAGKGNHPLLGSLSAVTYNWLEPCGLLGPVKLMM</sequence>
<protein>
    <recommendedName>
        <fullName evidence="3">Glycosyl hydrolases family 2 sugar binding domain-containing protein</fullName>
    </recommendedName>
</protein>
<dbReference type="SUPFAM" id="SSF49785">
    <property type="entry name" value="Galactose-binding domain-like"/>
    <property type="match status" value="1"/>
</dbReference>
<proteinExistence type="predicted"/>
<organism evidence="1 2">
    <name type="scientific">Cohnella thailandensis</name>
    <dbReference type="NCBI Taxonomy" id="557557"/>
    <lineage>
        <taxon>Bacteria</taxon>
        <taxon>Bacillati</taxon>
        <taxon>Bacillota</taxon>
        <taxon>Bacilli</taxon>
        <taxon>Bacillales</taxon>
        <taxon>Paenibacillaceae</taxon>
        <taxon>Cohnella</taxon>
    </lineage>
</organism>
<evidence type="ECO:0000313" key="2">
    <source>
        <dbReference type="Proteomes" id="UP000535838"/>
    </source>
</evidence>
<dbReference type="RefSeq" id="WP_185122404.1">
    <property type="nucleotide sequence ID" value="NZ_JACJVQ010000020.1"/>
</dbReference>
<dbReference type="NCBIfam" id="NF045579">
    <property type="entry name" value="rhamnoside_JR"/>
    <property type="match status" value="1"/>
</dbReference>